<protein>
    <submittedName>
        <fullName evidence="3">PEP-CTERM protein-sorting domain-containing protein</fullName>
    </submittedName>
</protein>
<dbReference type="Pfam" id="PF07589">
    <property type="entry name" value="PEP-CTERM"/>
    <property type="match status" value="1"/>
</dbReference>
<dbReference type="PANTHER" id="PTHR10579">
    <property type="entry name" value="CALCIUM-ACTIVATED CHLORIDE CHANNEL REGULATOR"/>
    <property type="match status" value="1"/>
</dbReference>
<keyword evidence="1" id="KW-0732">Signal</keyword>
<name>A0A1H5TNY6_9PROT</name>
<dbReference type="CDD" id="cd00198">
    <property type="entry name" value="vWFA"/>
    <property type="match status" value="1"/>
</dbReference>
<dbReference type="SMART" id="SM00327">
    <property type="entry name" value="VWA"/>
    <property type="match status" value="1"/>
</dbReference>
<dbReference type="PROSITE" id="PS50234">
    <property type="entry name" value="VWFA"/>
    <property type="match status" value="1"/>
</dbReference>
<dbReference type="AlphaFoldDB" id="A0A1H5TNY6"/>
<dbReference type="OrthoDB" id="483240at2"/>
<dbReference type="InterPro" id="IPR013424">
    <property type="entry name" value="Ice-binding_C"/>
</dbReference>
<evidence type="ECO:0000313" key="3">
    <source>
        <dbReference type="EMBL" id="SEF64493.1"/>
    </source>
</evidence>
<organism evidence="3 4">
    <name type="scientific">Nitrosomonas ureae</name>
    <dbReference type="NCBI Taxonomy" id="44577"/>
    <lineage>
        <taxon>Bacteria</taxon>
        <taxon>Pseudomonadati</taxon>
        <taxon>Pseudomonadota</taxon>
        <taxon>Betaproteobacteria</taxon>
        <taxon>Nitrosomonadales</taxon>
        <taxon>Nitrosomonadaceae</taxon>
        <taxon>Nitrosomonas</taxon>
    </lineage>
</organism>
<dbReference type="InterPro" id="IPR002035">
    <property type="entry name" value="VWF_A"/>
</dbReference>
<dbReference type="Gene3D" id="3.40.50.410">
    <property type="entry name" value="von Willebrand factor, type A domain"/>
    <property type="match status" value="1"/>
</dbReference>
<accession>A0A1H5TNY6</accession>
<sequence>MKRIPKYCFALSMLALAMFATSSSALAAVAVNWTGPSPSGVYFAGQVVNPFGNANASGIVGGSGLDLALVLDSSGSMGVVDSGKTLNQWLQEASTALVNALPAASTSVSVIDFDSSASILQSLTPLSSGSAAVISAINAIDASGGTNIGAGIDSAATELTGANHTAGATQMMVVVSDGLSSGDPASNALAALGAGVDAIHTVGLPGHDAFTMQNIATSGNGIYTNVSSLTSLIDLFNGTSGNLVGIDHVDVTMNNGVLINDIAIDGLGNFVLPNATLAPGDNVFTAVAYDTLGNSASAELILTAVPEPSTYAMLGLGLLLLGWVNRRRIA</sequence>
<gene>
    <name evidence="3" type="ORF">SAMN05216334_10585</name>
</gene>
<dbReference type="PANTHER" id="PTHR10579:SF43">
    <property type="entry name" value="ZINC FINGER (C3HC4-TYPE RING FINGER) FAMILY PROTEIN"/>
    <property type="match status" value="1"/>
</dbReference>
<feature type="domain" description="VWFA" evidence="2">
    <location>
        <begin position="66"/>
        <end position="239"/>
    </location>
</feature>
<dbReference type="InterPro" id="IPR051266">
    <property type="entry name" value="CLCR"/>
</dbReference>
<evidence type="ECO:0000256" key="1">
    <source>
        <dbReference type="SAM" id="SignalP"/>
    </source>
</evidence>
<dbReference type="Proteomes" id="UP000236753">
    <property type="component" value="Unassembled WGS sequence"/>
</dbReference>
<dbReference type="RefSeq" id="WP_103965882.1">
    <property type="nucleotide sequence ID" value="NZ_FNUX01000005.1"/>
</dbReference>
<proteinExistence type="predicted"/>
<dbReference type="NCBIfam" id="TIGR02595">
    <property type="entry name" value="PEP_CTERM"/>
    <property type="match status" value="1"/>
</dbReference>
<dbReference type="InterPro" id="IPR036465">
    <property type="entry name" value="vWFA_dom_sf"/>
</dbReference>
<dbReference type="Pfam" id="PF00092">
    <property type="entry name" value="VWA"/>
    <property type="match status" value="1"/>
</dbReference>
<evidence type="ECO:0000313" key="4">
    <source>
        <dbReference type="Proteomes" id="UP000236753"/>
    </source>
</evidence>
<reference evidence="3 4" key="1">
    <citation type="submission" date="2016-10" db="EMBL/GenBank/DDBJ databases">
        <authorList>
            <person name="de Groot N.N."/>
        </authorList>
    </citation>
    <scope>NUCLEOTIDE SEQUENCE [LARGE SCALE GENOMIC DNA]</scope>
    <source>
        <strain evidence="3 4">Nm13</strain>
    </source>
</reference>
<evidence type="ECO:0000259" key="2">
    <source>
        <dbReference type="PROSITE" id="PS50234"/>
    </source>
</evidence>
<feature type="chain" id="PRO_5009285256" evidence="1">
    <location>
        <begin position="28"/>
        <end position="330"/>
    </location>
</feature>
<feature type="signal peptide" evidence="1">
    <location>
        <begin position="1"/>
        <end position="27"/>
    </location>
</feature>
<dbReference type="EMBL" id="FNUX01000005">
    <property type="protein sequence ID" value="SEF64493.1"/>
    <property type="molecule type" value="Genomic_DNA"/>
</dbReference>
<dbReference type="SUPFAM" id="SSF53300">
    <property type="entry name" value="vWA-like"/>
    <property type="match status" value="1"/>
</dbReference>